<comment type="caution">
    <text evidence="1">The sequence shown here is derived from an EMBL/GenBank/DDBJ whole genome shotgun (WGS) entry which is preliminary data.</text>
</comment>
<accession>A0AAD7NL61</accession>
<dbReference type="EMBL" id="JARJLG010000036">
    <property type="protein sequence ID" value="KAJ7764951.1"/>
    <property type="molecule type" value="Genomic_DNA"/>
</dbReference>
<keyword evidence="2" id="KW-1185">Reference proteome</keyword>
<evidence type="ECO:0000313" key="1">
    <source>
        <dbReference type="EMBL" id="KAJ7764951.1"/>
    </source>
</evidence>
<proteinExistence type="predicted"/>
<dbReference type="AlphaFoldDB" id="A0AAD7NL61"/>
<gene>
    <name evidence="1" type="ORF">DFH07DRAFT_955774</name>
</gene>
<name>A0AAD7NL61_9AGAR</name>
<dbReference type="Proteomes" id="UP001215280">
    <property type="component" value="Unassembled WGS sequence"/>
</dbReference>
<evidence type="ECO:0000313" key="2">
    <source>
        <dbReference type="Proteomes" id="UP001215280"/>
    </source>
</evidence>
<reference evidence="1" key="1">
    <citation type="submission" date="2023-03" db="EMBL/GenBank/DDBJ databases">
        <title>Massive genome expansion in bonnet fungi (Mycena s.s.) driven by repeated elements and novel gene families across ecological guilds.</title>
        <authorList>
            <consortium name="Lawrence Berkeley National Laboratory"/>
            <person name="Harder C.B."/>
            <person name="Miyauchi S."/>
            <person name="Viragh M."/>
            <person name="Kuo A."/>
            <person name="Thoen E."/>
            <person name="Andreopoulos B."/>
            <person name="Lu D."/>
            <person name="Skrede I."/>
            <person name="Drula E."/>
            <person name="Henrissat B."/>
            <person name="Morin E."/>
            <person name="Kohler A."/>
            <person name="Barry K."/>
            <person name="LaButti K."/>
            <person name="Morin E."/>
            <person name="Salamov A."/>
            <person name="Lipzen A."/>
            <person name="Mereny Z."/>
            <person name="Hegedus B."/>
            <person name="Baldrian P."/>
            <person name="Stursova M."/>
            <person name="Weitz H."/>
            <person name="Taylor A."/>
            <person name="Grigoriev I.V."/>
            <person name="Nagy L.G."/>
            <person name="Martin F."/>
            <person name="Kauserud H."/>
        </authorList>
    </citation>
    <scope>NUCLEOTIDE SEQUENCE</scope>
    <source>
        <strain evidence="1">CBHHK188m</strain>
    </source>
</reference>
<protein>
    <submittedName>
        <fullName evidence="1">Uncharacterized protein</fullName>
    </submittedName>
</protein>
<sequence>MATGKRQCERVPKEDRKNLRGWAEGARETILAAHMDKYLAEKEKGWMQERDYLQVVCREFHARVSWRLQDHEEPTLAPFDPQTMILEKEKLSDEEAVEKRRHITVLDGRIRRWFGYRIRKISKRRRATGDPAKDPLSVLMTKLSGVKIPHKARQPFQQFMNESYQDKIAPAVAEKWEEARKMGTVEADKTKKPKAGFRAGVARKLFSALPAEEQKALGSRATAEAKMQKEVYAKALKDGASKRPEDRQRCIDDMGDFMRPILRGLEEYTGLHYILIGGGPMQVRR</sequence>
<organism evidence="1 2">
    <name type="scientific">Mycena maculata</name>
    <dbReference type="NCBI Taxonomy" id="230809"/>
    <lineage>
        <taxon>Eukaryota</taxon>
        <taxon>Fungi</taxon>
        <taxon>Dikarya</taxon>
        <taxon>Basidiomycota</taxon>
        <taxon>Agaricomycotina</taxon>
        <taxon>Agaricomycetes</taxon>
        <taxon>Agaricomycetidae</taxon>
        <taxon>Agaricales</taxon>
        <taxon>Marasmiineae</taxon>
        <taxon>Mycenaceae</taxon>
        <taxon>Mycena</taxon>
    </lineage>
</organism>